<organism evidence="1 2">
    <name type="scientific">Georgenia daeguensis</name>
    <dbReference type="NCBI Taxonomy" id="908355"/>
    <lineage>
        <taxon>Bacteria</taxon>
        <taxon>Bacillati</taxon>
        <taxon>Actinomycetota</taxon>
        <taxon>Actinomycetes</taxon>
        <taxon>Micrococcales</taxon>
        <taxon>Bogoriellaceae</taxon>
        <taxon>Georgenia</taxon>
    </lineage>
</organism>
<dbReference type="SUPFAM" id="SSF143744">
    <property type="entry name" value="GlcG-like"/>
    <property type="match status" value="1"/>
</dbReference>
<dbReference type="InterPro" id="IPR010371">
    <property type="entry name" value="YBR137W-like"/>
</dbReference>
<dbReference type="Pfam" id="PF03928">
    <property type="entry name" value="HbpS-like"/>
    <property type="match status" value="1"/>
</dbReference>
<dbReference type="EMBL" id="BAABBA010000011">
    <property type="protein sequence ID" value="GAA4288122.1"/>
    <property type="molecule type" value="Genomic_DNA"/>
</dbReference>
<dbReference type="RefSeq" id="WP_345041632.1">
    <property type="nucleotide sequence ID" value="NZ_BAABBA010000011.1"/>
</dbReference>
<reference evidence="2" key="1">
    <citation type="journal article" date="2019" name="Int. J. Syst. Evol. Microbiol.">
        <title>The Global Catalogue of Microorganisms (GCM) 10K type strain sequencing project: providing services to taxonomists for standard genome sequencing and annotation.</title>
        <authorList>
            <consortium name="The Broad Institute Genomics Platform"/>
            <consortium name="The Broad Institute Genome Sequencing Center for Infectious Disease"/>
            <person name="Wu L."/>
            <person name="Ma J."/>
        </authorList>
    </citation>
    <scope>NUCLEOTIDE SEQUENCE [LARGE SCALE GENOMIC DNA]</scope>
    <source>
        <strain evidence="2">JCM 17459</strain>
    </source>
</reference>
<name>A0ABP8EVU9_9MICO</name>
<keyword evidence="2" id="KW-1185">Reference proteome</keyword>
<dbReference type="PANTHER" id="PTHR28255:SF1">
    <property type="entry name" value="UPF0303 PROTEIN YBR137W"/>
    <property type="match status" value="1"/>
</dbReference>
<protein>
    <submittedName>
        <fullName evidence="1">Heme-degrading domain-containing protein</fullName>
    </submittedName>
</protein>
<accession>A0ABP8EVU9</accession>
<evidence type="ECO:0000313" key="2">
    <source>
        <dbReference type="Proteomes" id="UP001499841"/>
    </source>
</evidence>
<dbReference type="NCBIfam" id="NF002696">
    <property type="entry name" value="PRK02487.1-5"/>
    <property type="match status" value="1"/>
</dbReference>
<sequence>MSYPSDLYEQILAEEAELRLDSFGVDDAWVLGAQMRRVAAERSLPVAIGIVLGQQRVFHAALPGSSADNDEWLARKTAVVLRYGRSSLGVGEQFRVQGKDFDVDGRLDTDRFAAHGGVFPLVLRRGGALLGAVGVSGLPQRDDHAFVVEQLRNFIAA</sequence>
<proteinExistence type="predicted"/>
<dbReference type="Gene3D" id="3.30.450.150">
    <property type="entry name" value="Haem-degrading domain"/>
    <property type="match status" value="1"/>
</dbReference>
<evidence type="ECO:0000313" key="1">
    <source>
        <dbReference type="EMBL" id="GAA4288122.1"/>
    </source>
</evidence>
<gene>
    <name evidence="1" type="ORF">GCM10022262_24820</name>
</gene>
<dbReference type="PANTHER" id="PTHR28255">
    <property type="match status" value="1"/>
</dbReference>
<dbReference type="PIRSF" id="PIRSF008757">
    <property type="entry name" value="UCP008757"/>
    <property type="match status" value="1"/>
</dbReference>
<comment type="caution">
    <text evidence="1">The sequence shown here is derived from an EMBL/GenBank/DDBJ whole genome shotgun (WGS) entry which is preliminary data.</text>
</comment>
<dbReference type="Proteomes" id="UP001499841">
    <property type="component" value="Unassembled WGS sequence"/>
</dbReference>
<dbReference type="InterPro" id="IPR038084">
    <property type="entry name" value="PduO/GlcC-like_sf"/>
</dbReference>
<dbReference type="InterPro" id="IPR005624">
    <property type="entry name" value="PduO/GlcC-like"/>
</dbReference>